<evidence type="ECO:0000256" key="4">
    <source>
        <dbReference type="SAM" id="MobiDB-lite"/>
    </source>
</evidence>
<keyword evidence="6" id="KW-1185">Reference proteome</keyword>
<evidence type="ECO:0000313" key="5">
    <source>
        <dbReference type="EMBL" id="OIW05602.1"/>
    </source>
</evidence>
<evidence type="ECO:0000256" key="2">
    <source>
        <dbReference type="ARBA" id="ARBA00022771"/>
    </source>
</evidence>
<evidence type="ECO:0000313" key="6">
    <source>
        <dbReference type="Proteomes" id="UP000188354"/>
    </source>
</evidence>
<dbReference type="Gramene" id="OIW05602">
    <property type="protein sequence ID" value="OIW05602"/>
    <property type="gene ID" value="TanjilG_23388"/>
</dbReference>
<proteinExistence type="predicted"/>
<dbReference type="EMBL" id="CM007368">
    <property type="protein sequence ID" value="OIW05602.1"/>
    <property type="molecule type" value="Genomic_DNA"/>
</dbReference>
<reference evidence="5 6" key="1">
    <citation type="journal article" date="2017" name="Plant Biotechnol. J.">
        <title>A comprehensive draft genome sequence for lupin (Lupinus angustifolius), an emerging health food: insights into plant-microbe interactions and legume evolution.</title>
        <authorList>
            <person name="Hane J.K."/>
            <person name="Ming Y."/>
            <person name="Kamphuis L.G."/>
            <person name="Nelson M.N."/>
            <person name="Garg G."/>
            <person name="Atkins C.A."/>
            <person name="Bayer P.E."/>
            <person name="Bravo A."/>
            <person name="Bringans S."/>
            <person name="Cannon S."/>
            <person name="Edwards D."/>
            <person name="Foley R."/>
            <person name="Gao L.L."/>
            <person name="Harrison M.J."/>
            <person name="Huang W."/>
            <person name="Hurgobin B."/>
            <person name="Li S."/>
            <person name="Liu C.W."/>
            <person name="McGrath A."/>
            <person name="Morahan G."/>
            <person name="Murray J."/>
            <person name="Weller J."/>
            <person name="Jian J."/>
            <person name="Singh K.B."/>
        </authorList>
    </citation>
    <scope>NUCLEOTIDE SEQUENCE</scope>
    <source>
        <strain evidence="6">cv. Tanjil</strain>
        <tissue evidence="5">Whole plant</tissue>
    </source>
</reference>
<dbReference type="Gene3D" id="3.30.40.10">
    <property type="entry name" value="Zinc/RING finger domain, C3HC4 (zinc finger)"/>
    <property type="match status" value="1"/>
</dbReference>
<dbReference type="InterPro" id="IPR013083">
    <property type="entry name" value="Znf_RING/FYVE/PHD"/>
</dbReference>
<organism evidence="5 6">
    <name type="scientific">Lupinus angustifolius</name>
    <name type="common">Narrow-leaved blue lupine</name>
    <dbReference type="NCBI Taxonomy" id="3871"/>
    <lineage>
        <taxon>Eukaryota</taxon>
        <taxon>Viridiplantae</taxon>
        <taxon>Streptophyta</taxon>
        <taxon>Embryophyta</taxon>
        <taxon>Tracheophyta</taxon>
        <taxon>Spermatophyta</taxon>
        <taxon>Magnoliopsida</taxon>
        <taxon>eudicotyledons</taxon>
        <taxon>Gunneridae</taxon>
        <taxon>Pentapetalae</taxon>
        <taxon>rosids</taxon>
        <taxon>fabids</taxon>
        <taxon>Fabales</taxon>
        <taxon>Fabaceae</taxon>
        <taxon>Papilionoideae</taxon>
        <taxon>50 kb inversion clade</taxon>
        <taxon>genistoids sensu lato</taxon>
        <taxon>core genistoids</taxon>
        <taxon>Genisteae</taxon>
        <taxon>Lupinus</taxon>
    </lineage>
</organism>
<dbReference type="STRING" id="3871.A0A4P1R925"/>
<protein>
    <recommendedName>
        <fullName evidence="7">Zinc-finger domain-containing protein</fullName>
    </recommendedName>
</protein>
<name>A0A4P1R925_LUPAN</name>
<gene>
    <name evidence="5" type="ORF">TanjilG_23388</name>
</gene>
<dbReference type="GO" id="GO:0008270">
    <property type="term" value="F:zinc ion binding"/>
    <property type="evidence" value="ECO:0007669"/>
    <property type="project" value="UniProtKB-KW"/>
</dbReference>
<keyword evidence="2" id="KW-0863">Zinc-finger</keyword>
<dbReference type="InterPro" id="IPR011011">
    <property type="entry name" value="Znf_FYVE_PHD"/>
</dbReference>
<evidence type="ECO:0000256" key="3">
    <source>
        <dbReference type="ARBA" id="ARBA00022833"/>
    </source>
</evidence>
<dbReference type="Proteomes" id="UP000188354">
    <property type="component" value="Chromosome LG08"/>
</dbReference>
<sequence length="333" mass="37255">MPGDLVVQGLLDSLTHVTDAKMGLNLKGNKKTLSKVRQVRSQTNKKIPPSLPLRRSARNVKSLYLQHQMNGGNKKGIHGKKNVGRKKRKQSKSKKLTSQKSEATTVQLKNLAVTTERKKRTNICTSYWLNGLWLSRKPNDERVMLFREKKHVVFSEDFPGTLDHYKCRLCCQDGCTSNYIACGTCGDWYHGDAFGLTLDNARQLIGFRCHVCRDRAAPVCPHIINALPHTESNAATECAEESSKPISLLPLSENDRDRPFTRVYTRRSKHGIRRDGRREEGGGGNSKSGYFGLQQVVLNTESKNEGEQEDGIHNKLSTRLASIGGEEDLGITP</sequence>
<feature type="region of interest" description="Disordered" evidence="4">
    <location>
        <begin position="267"/>
        <end position="333"/>
    </location>
</feature>
<evidence type="ECO:0000256" key="1">
    <source>
        <dbReference type="ARBA" id="ARBA00022723"/>
    </source>
</evidence>
<feature type="compositionally biased region" description="Basic residues" evidence="4">
    <location>
        <begin position="75"/>
        <end position="97"/>
    </location>
</feature>
<dbReference type="PANTHER" id="PTHR46508:SF5">
    <property type="entry name" value="PHD-FINGER AND DNA BINDING DOMAIN-CONTAINING PROTEIN"/>
    <property type="match status" value="1"/>
</dbReference>
<dbReference type="AlphaFoldDB" id="A0A4P1R925"/>
<keyword evidence="1" id="KW-0479">Metal-binding</keyword>
<evidence type="ECO:0008006" key="7">
    <source>
        <dbReference type="Google" id="ProtNLM"/>
    </source>
</evidence>
<keyword evidence="3" id="KW-0862">Zinc</keyword>
<dbReference type="PANTHER" id="PTHR46508">
    <property type="entry name" value="PHD FINGER FAMILY PROTEIN"/>
    <property type="match status" value="1"/>
</dbReference>
<dbReference type="SUPFAM" id="SSF57903">
    <property type="entry name" value="FYVE/PHD zinc finger"/>
    <property type="match status" value="1"/>
</dbReference>
<feature type="region of interest" description="Disordered" evidence="4">
    <location>
        <begin position="68"/>
        <end position="101"/>
    </location>
</feature>
<accession>A0A4P1R925</accession>
<feature type="compositionally biased region" description="Basic and acidic residues" evidence="4">
    <location>
        <begin position="302"/>
        <end position="313"/>
    </location>
</feature>